<accession>A0A2H0TJX8</accession>
<feature type="non-terminal residue" evidence="1">
    <location>
        <position position="84"/>
    </location>
</feature>
<proteinExistence type="predicted"/>
<dbReference type="AlphaFoldDB" id="A0A2H0TJX8"/>
<protein>
    <submittedName>
        <fullName evidence="1">Uncharacterized protein</fullName>
    </submittedName>
</protein>
<organism evidence="1 2">
    <name type="scientific">Candidatus Nealsonbacteria bacterium CG10_big_fil_rev_8_21_14_0_10_37_25</name>
    <dbReference type="NCBI Taxonomy" id="1974711"/>
    <lineage>
        <taxon>Bacteria</taxon>
        <taxon>Candidatus Nealsoniibacteriota</taxon>
    </lineage>
</organism>
<evidence type="ECO:0000313" key="1">
    <source>
        <dbReference type="EMBL" id="PIR71869.1"/>
    </source>
</evidence>
<dbReference type="Proteomes" id="UP000228909">
    <property type="component" value="Unassembled WGS sequence"/>
</dbReference>
<comment type="caution">
    <text evidence="1">The sequence shown here is derived from an EMBL/GenBank/DDBJ whole genome shotgun (WGS) entry which is preliminary data.</text>
</comment>
<dbReference type="EMBL" id="PFCK01000006">
    <property type="protein sequence ID" value="PIR71869.1"/>
    <property type="molecule type" value="Genomic_DNA"/>
</dbReference>
<sequence>MLELILPKKFCREYVALKGGNSQLITFMAVVLGVKPLMDDWIRKDKLKDFKKICQKYKLCLKPSAIFADINNPQLEKTAIGKEV</sequence>
<reference evidence="2" key="1">
    <citation type="submission" date="2017-09" db="EMBL/GenBank/DDBJ databases">
        <title>Depth-based differentiation of microbial function through sediment-hosted aquifers and enrichment of novel symbionts in the deep terrestrial subsurface.</title>
        <authorList>
            <person name="Probst A.J."/>
            <person name="Ladd B."/>
            <person name="Jarett J.K."/>
            <person name="Geller-Mcgrath D.E."/>
            <person name="Sieber C.M.K."/>
            <person name="Emerson J.B."/>
            <person name="Anantharaman K."/>
            <person name="Thomas B.C."/>
            <person name="Malmstrom R."/>
            <person name="Stieglmeier M."/>
            <person name="Klingl A."/>
            <person name="Woyke T."/>
            <person name="Ryan C.M."/>
            <person name="Banfield J.F."/>
        </authorList>
    </citation>
    <scope>NUCLEOTIDE SEQUENCE [LARGE SCALE GENOMIC DNA]</scope>
</reference>
<gene>
    <name evidence="1" type="ORF">COU43_00100</name>
</gene>
<name>A0A2H0TJX8_9BACT</name>
<evidence type="ECO:0000313" key="2">
    <source>
        <dbReference type="Proteomes" id="UP000228909"/>
    </source>
</evidence>